<dbReference type="InterPro" id="IPR012340">
    <property type="entry name" value="NA-bd_OB-fold"/>
</dbReference>
<dbReference type="SUPFAM" id="SSF50249">
    <property type="entry name" value="Nucleic acid-binding proteins"/>
    <property type="match status" value="1"/>
</dbReference>
<evidence type="ECO:0000313" key="3">
    <source>
        <dbReference type="EMBL" id="GHI51080.1"/>
    </source>
</evidence>
<gene>
    <name evidence="3" type="ORF">Srubr_09260</name>
</gene>
<dbReference type="EMBL" id="BNEA01000001">
    <property type="protein sequence ID" value="GHI51080.1"/>
    <property type="molecule type" value="Genomic_DNA"/>
</dbReference>
<keyword evidence="4" id="KW-1185">Reference proteome</keyword>
<organism evidence="3 4">
    <name type="scientific">Streptomyces rubradiris</name>
    <name type="common">Streptomyces achromogenes subsp. rubradiris</name>
    <dbReference type="NCBI Taxonomy" id="285531"/>
    <lineage>
        <taxon>Bacteria</taxon>
        <taxon>Bacillati</taxon>
        <taxon>Actinomycetota</taxon>
        <taxon>Actinomycetes</taxon>
        <taxon>Kitasatosporales</taxon>
        <taxon>Streptomycetaceae</taxon>
        <taxon>Streptomyces</taxon>
    </lineage>
</organism>
<dbReference type="InterPro" id="IPR022002">
    <property type="entry name" value="ChsH2_Znr"/>
</dbReference>
<dbReference type="Proteomes" id="UP000646738">
    <property type="component" value="Unassembled WGS sequence"/>
</dbReference>
<feature type="compositionally biased region" description="Basic and acidic residues" evidence="1">
    <location>
        <begin position="1"/>
        <end position="11"/>
    </location>
</feature>
<evidence type="ECO:0000256" key="1">
    <source>
        <dbReference type="SAM" id="MobiDB-lite"/>
    </source>
</evidence>
<name>A0ABQ3R5E3_STRRR</name>
<evidence type="ECO:0000259" key="2">
    <source>
        <dbReference type="Pfam" id="PF12172"/>
    </source>
</evidence>
<evidence type="ECO:0000313" key="4">
    <source>
        <dbReference type="Proteomes" id="UP000646738"/>
    </source>
</evidence>
<accession>A0ABQ3R5E3</accession>
<dbReference type="PANTHER" id="PTHR34075:SF5">
    <property type="entry name" value="BLR3430 PROTEIN"/>
    <property type="match status" value="1"/>
</dbReference>
<sequence>MSRQERADREVAAGITPVGPGRPRCNTTPSGALRFTARACPFPAARGTLLTIRQIPSRGGVLSHTRTPAVAGWFTGEGDGFRLLGTRCSACASVFFPREDVHCRNPHCAGGSLEEIPLSRKGRIWSYTDSRYRPPSPYVSNPELPWEPYALIAAELAAERIVVLGQAAPGVTVAGLTVGMEVEAVPGVLYEDAETAWTVWRWRPTGVTE</sequence>
<reference evidence="4" key="1">
    <citation type="submission" date="2023-07" db="EMBL/GenBank/DDBJ databases">
        <title>Whole genome shotgun sequence of Streptomyces achromogenes subsp. rubradiris NBRC 14000.</title>
        <authorList>
            <person name="Komaki H."/>
            <person name="Tamura T."/>
        </authorList>
    </citation>
    <scope>NUCLEOTIDE SEQUENCE [LARGE SCALE GENOMIC DNA]</scope>
    <source>
        <strain evidence="4">NBRC 14000</strain>
    </source>
</reference>
<protein>
    <recommendedName>
        <fullName evidence="2">ChsH2 rubredoxin-like zinc ribbon domain-containing protein</fullName>
    </recommendedName>
</protein>
<proteinExistence type="predicted"/>
<feature type="region of interest" description="Disordered" evidence="1">
    <location>
        <begin position="1"/>
        <end position="26"/>
    </location>
</feature>
<dbReference type="Pfam" id="PF12172">
    <property type="entry name" value="zf-ChsH2"/>
    <property type="match status" value="1"/>
</dbReference>
<feature type="domain" description="ChsH2 rubredoxin-like zinc ribbon" evidence="2">
    <location>
        <begin position="82"/>
        <end position="114"/>
    </location>
</feature>
<dbReference type="InterPro" id="IPR052513">
    <property type="entry name" value="Thioester_dehydratase-like"/>
</dbReference>
<dbReference type="PANTHER" id="PTHR34075">
    <property type="entry name" value="BLR3430 PROTEIN"/>
    <property type="match status" value="1"/>
</dbReference>
<comment type="caution">
    <text evidence="3">The sequence shown here is derived from an EMBL/GenBank/DDBJ whole genome shotgun (WGS) entry which is preliminary data.</text>
</comment>